<feature type="compositionally biased region" description="Basic and acidic residues" evidence="8">
    <location>
        <begin position="423"/>
        <end position="433"/>
    </location>
</feature>
<evidence type="ECO:0000256" key="5">
    <source>
        <dbReference type="ARBA" id="ARBA00022723"/>
    </source>
</evidence>
<evidence type="ECO:0000256" key="4">
    <source>
        <dbReference type="ARBA" id="ARBA00022722"/>
    </source>
</evidence>
<accession>A0A9D4Q906</accession>
<feature type="domain" description="DDE Tnp4" evidence="9">
    <location>
        <begin position="202"/>
        <end position="363"/>
    </location>
</feature>
<dbReference type="PANTHER" id="PTHR22930">
    <property type="match status" value="1"/>
</dbReference>
<keyword evidence="5" id="KW-0479">Metal-binding</keyword>
<keyword evidence="11" id="KW-1185">Reference proteome</keyword>
<organism evidence="10 11">
    <name type="scientific">Rhipicephalus sanguineus</name>
    <name type="common">Brown dog tick</name>
    <name type="synonym">Ixodes sanguineus</name>
    <dbReference type="NCBI Taxonomy" id="34632"/>
    <lineage>
        <taxon>Eukaryota</taxon>
        <taxon>Metazoa</taxon>
        <taxon>Ecdysozoa</taxon>
        <taxon>Arthropoda</taxon>
        <taxon>Chelicerata</taxon>
        <taxon>Arachnida</taxon>
        <taxon>Acari</taxon>
        <taxon>Parasitiformes</taxon>
        <taxon>Ixodida</taxon>
        <taxon>Ixodoidea</taxon>
        <taxon>Ixodidae</taxon>
        <taxon>Rhipicephalinae</taxon>
        <taxon>Rhipicephalus</taxon>
        <taxon>Rhipicephalus</taxon>
    </lineage>
</organism>
<dbReference type="Proteomes" id="UP000821837">
    <property type="component" value="Chromosome 11"/>
</dbReference>
<gene>
    <name evidence="10" type="ORF">HPB52_004575</name>
</gene>
<name>A0A9D4Q906_RHISA</name>
<dbReference type="GO" id="GO:0046872">
    <property type="term" value="F:metal ion binding"/>
    <property type="evidence" value="ECO:0007669"/>
    <property type="project" value="UniProtKB-KW"/>
</dbReference>
<evidence type="ECO:0000313" key="11">
    <source>
        <dbReference type="Proteomes" id="UP000821837"/>
    </source>
</evidence>
<sequence>MALGSDRDREFWAAFSVFQASAQQRRRQQLSVIVELEAVEADLESARRRSRQLLLAAAARYSSERSVWAYPREVSWYETTLPHVPDNVFKENFCVNRATFDYIVSVCESMRRLDTNMRKAIPLKKRVAIALYRLATSAEDRSVGNIFGVGRSTVNLVFREFCATVVRRLESRYVKFPREREVAEHVRRFAAVTGFPQGMGALDGCHIEVCPPKENAADYINYKGWYSVILLAVVDHTYKFQYTNVGTPGKNHDSNVFQRSRLPKVLAGSRFTKDKRLLKNVEIGPVLLADQAFPLQPTIMKPYPHPGPRGSPTQYFNYRLSSARRVVENAFGRLKARFRILHTLECDIDNVNSIIRACCVLHNICEQLNDRCDVLWVDAVTNEDRRRPQPVCTTRRVEPSGVAKRIRLYYPSSDRNHIAPNDRPPKEKIQDAS</sequence>
<dbReference type="VEuPathDB" id="VectorBase:RSAN_045963"/>
<dbReference type="InterPro" id="IPR027806">
    <property type="entry name" value="HARBI1_dom"/>
</dbReference>
<evidence type="ECO:0000256" key="6">
    <source>
        <dbReference type="ARBA" id="ARBA00022801"/>
    </source>
</evidence>
<dbReference type="EMBL" id="JABSTV010001247">
    <property type="protein sequence ID" value="KAH7971976.1"/>
    <property type="molecule type" value="Genomic_DNA"/>
</dbReference>
<comment type="caution">
    <text evidence="10">The sequence shown here is derived from an EMBL/GenBank/DDBJ whole genome shotgun (WGS) entry which is preliminary data.</text>
</comment>
<dbReference type="GO" id="GO:0016787">
    <property type="term" value="F:hydrolase activity"/>
    <property type="evidence" value="ECO:0007669"/>
    <property type="project" value="UniProtKB-KW"/>
</dbReference>
<evidence type="ECO:0000256" key="8">
    <source>
        <dbReference type="SAM" id="MobiDB-lite"/>
    </source>
</evidence>
<protein>
    <recommendedName>
        <fullName evidence="9">DDE Tnp4 domain-containing protein</fullName>
    </recommendedName>
</protein>
<reference evidence="10" key="1">
    <citation type="journal article" date="2020" name="Cell">
        <title>Large-Scale Comparative Analyses of Tick Genomes Elucidate Their Genetic Diversity and Vector Capacities.</title>
        <authorList>
            <consortium name="Tick Genome and Microbiome Consortium (TIGMIC)"/>
            <person name="Jia N."/>
            <person name="Wang J."/>
            <person name="Shi W."/>
            <person name="Du L."/>
            <person name="Sun Y."/>
            <person name="Zhan W."/>
            <person name="Jiang J.F."/>
            <person name="Wang Q."/>
            <person name="Zhang B."/>
            <person name="Ji P."/>
            <person name="Bell-Sakyi L."/>
            <person name="Cui X.M."/>
            <person name="Yuan T.T."/>
            <person name="Jiang B.G."/>
            <person name="Yang W.F."/>
            <person name="Lam T.T."/>
            <person name="Chang Q.C."/>
            <person name="Ding S.J."/>
            <person name="Wang X.J."/>
            <person name="Zhu J.G."/>
            <person name="Ruan X.D."/>
            <person name="Zhao L."/>
            <person name="Wei J.T."/>
            <person name="Ye R.Z."/>
            <person name="Que T.C."/>
            <person name="Du C.H."/>
            <person name="Zhou Y.H."/>
            <person name="Cheng J.X."/>
            <person name="Dai P.F."/>
            <person name="Guo W.B."/>
            <person name="Han X.H."/>
            <person name="Huang E.J."/>
            <person name="Li L.F."/>
            <person name="Wei W."/>
            <person name="Gao Y.C."/>
            <person name="Liu J.Z."/>
            <person name="Shao H.Z."/>
            <person name="Wang X."/>
            <person name="Wang C.C."/>
            <person name="Yang T.C."/>
            <person name="Huo Q.B."/>
            <person name="Li W."/>
            <person name="Chen H.Y."/>
            <person name="Chen S.E."/>
            <person name="Zhou L.G."/>
            <person name="Ni X.B."/>
            <person name="Tian J.H."/>
            <person name="Sheng Y."/>
            <person name="Liu T."/>
            <person name="Pan Y.S."/>
            <person name="Xia L.Y."/>
            <person name="Li J."/>
            <person name="Zhao F."/>
            <person name="Cao W.C."/>
        </authorList>
    </citation>
    <scope>NUCLEOTIDE SEQUENCE</scope>
    <source>
        <strain evidence="10">Rsan-2018</strain>
    </source>
</reference>
<comment type="cofactor">
    <cofactor evidence="1">
        <name>a divalent metal cation</name>
        <dbReference type="ChEBI" id="CHEBI:60240"/>
    </cofactor>
</comment>
<dbReference type="Pfam" id="PF13359">
    <property type="entry name" value="DDE_Tnp_4"/>
    <property type="match status" value="1"/>
</dbReference>
<comment type="similarity">
    <text evidence="3">Belongs to the HARBI1 family.</text>
</comment>
<evidence type="ECO:0000256" key="1">
    <source>
        <dbReference type="ARBA" id="ARBA00001968"/>
    </source>
</evidence>
<dbReference type="GO" id="GO:0005634">
    <property type="term" value="C:nucleus"/>
    <property type="evidence" value="ECO:0007669"/>
    <property type="project" value="UniProtKB-SubCell"/>
</dbReference>
<dbReference type="AlphaFoldDB" id="A0A9D4Q906"/>
<evidence type="ECO:0000256" key="3">
    <source>
        <dbReference type="ARBA" id="ARBA00006958"/>
    </source>
</evidence>
<dbReference type="GO" id="GO:0004518">
    <property type="term" value="F:nuclease activity"/>
    <property type="evidence" value="ECO:0007669"/>
    <property type="project" value="UniProtKB-KW"/>
</dbReference>
<feature type="region of interest" description="Disordered" evidence="8">
    <location>
        <begin position="412"/>
        <end position="433"/>
    </location>
</feature>
<keyword evidence="6" id="KW-0378">Hydrolase</keyword>
<reference evidence="10" key="2">
    <citation type="submission" date="2021-09" db="EMBL/GenBank/DDBJ databases">
        <authorList>
            <person name="Jia N."/>
            <person name="Wang J."/>
            <person name="Shi W."/>
            <person name="Du L."/>
            <person name="Sun Y."/>
            <person name="Zhan W."/>
            <person name="Jiang J."/>
            <person name="Wang Q."/>
            <person name="Zhang B."/>
            <person name="Ji P."/>
            <person name="Sakyi L.B."/>
            <person name="Cui X."/>
            <person name="Yuan T."/>
            <person name="Jiang B."/>
            <person name="Yang W."/>
            <person name="Lam T.T.-Y."/>
            <person name="Chang Q."/>
            <person name="Ding S."/>
            <person name="Wang X."/>
            <person name="Zhu J."/>
            <person name="Ruan X."/>
            <person name="Zhao L."/>
            <person name="Wei J."/>
            <person name="Que T."/>
            <person name="Du C."/>
            <person name="Cheng J."/>
            <person name="Dai P."/>
            <person name="Han X."/>
            <person name="Huang E."/>
            <person name="Gao Y."/>
            <person name="Liu J."/>
            <person name="Shao H."/>
            <person name="Ye R."/>
            <person name="Li L."/>
            <person name="Wei W."/>
            <person name="Wang X."/>
            <person name="Wang C."/>
            <person name="Huo Q."/>
            <person name="Li W."/>
            <person name="Guo W."/>
            <person name="Chen H."/>
            <person name="Chen S."/>
            <person name="Zhou L."/>
            <person name="Zhou L."/>
            <person name="Ni X."/>
            <person name="Tian J."/>
            <person name="Zhou Y."/>
            <person name="Sheng Y."/>
            <person name="Liu T."/>
            <person name="Pan Y."/>
            <person name="Xia L."/>
            <person name="Li J."/>
            <person name="Zhao F."/>
            <person name="Cao W."/>
        </authorList>
    </citation>
    <scope>NUCLEOTIDE SEQUENCE</scope>
    <source>
        <strain evidence="10">Rsan-2018</strain>
        <tissue evidence="10">Larvae</tissue>
    </source>
</reference>
<evidence type="ECO:0000259" key="9">
    <source>
        <dbReference type="Pfam" id="PF13359"/>
    </source>
</evidence>
<dbReference type="InterPro" id="IPR045249">
    <property type="entry name" value="HARBI1-like"/>
</dbReference>
<dbReference type="PANTHER" id="PTHR22930:SF85">
    <property type="entry name" value="GH03217P-RELATED"/>
    <property type="match status" value="1"/>
</dbReference>
<evidence type="ECO:0000256" key="2">
    <source>
        <dbReference type="ARBA" id="ARBA00004123"/>
    </source>
</evidence>
<evidence type="ECO:0000313" key="10">
    <source>
        <dbReference type="EMBL" id="KAH7971976.1"/>
    </source>
</evidence>
<evidence type="ECO:0000256" key="7">
    <source>
        <dbReference type="ARBA" id="ARBA00023242"/>
    </source>
</evidence>
<keyword evidence="7" id="KW-0539">Nucleus</keyword>
<keyword evidence="4" id="KW-0540">Nuclease</keyword>
<comment type="subcellular location">
    <subcellularLocation>
        <location evidence="2">Nucleus</location>
    </subcellularLocation>
</comment>
<proteinExistence type="inferred from homology"/>